<dbReference type="Gene3D" id="3.30.420.40">
    <property type="match status" value="2"/>
</dbReference>
<dbReference type="Pfam" id="PF00022">
    <property type="entry name" value="Actin"/>
    <property type="match status" value="2"/>
</dbReference>
<keyword evidence="3" id="KW-0227">DNA damage</keyword>
<dbReference type="Proteomes" id="UP000054564">
    <property type="component" value="Unassembled WGS sequence"/>
</dbReference>
<evidence type="ECO:0000256" key="5">
    <source>
        <dbReference type="ARBA" id="ARBA00023054"/>
    </source>
</evidence>
<dbReference type="FunFam" id="3.30.420.40:FF:000122">
    <property type="entry name" value="ARP5 actin-related protein 5 homolog"/>
    <property type="match status" value="1"/>
</dbReference>
<evidence type="ECO:0000256" key="6">
    <source>
        <dbReference type="ARBA" id="ARBA00023163"/>
    </source>
</evidence>
<dbReference type="GO" id="GO:0010604">
    <property type="term" value="P:positive regulation of macromolecule metabolic process"/>
    <property type="evidence" value="ECO:0007669"/>
    <property type="project" value="UniProtKB-ARBA"/>
</dbReference>
<name>A0A0L0VW62_9BASI</name>
<dbReference type="AlphaFoldDB" id="A0A0L0VW62"/>
<feature type="compositionally biased region" description="Basic and acidic residues" evidence="9">
    <location>
        <begin position="548"/>
        <end position="559"/>
    </location>
</feature>
<evidence type="ECO:0000313" key="10">
    <source>
        <dbReference type="EMBL" id="KNF03501.1"/>
    </source>
</evidence>
<dbReference type="STRING" id="1165861.A0A0L0VW62"/>
<keyword evidence="5" id="KW-0175">Coiled coil</keyword>
<comment type="subcellular location">
    <subcellularLocation>
        <location evidence="1">Nucleus</location>
    </subcellularLocation>
</comment>
<evidence type="ECO:0008006" key="12">
    <source>
        <dbReference type="Google" id="ProtNLM"/>
    </source>
</evidence>
<dbReference type="SUPFAM" id="SSF53067">
    <property type="entry name" value="Actin-like ATPase domain"/>
    <property type="match status" value="2"/>
</dbReference>
<evidence type="ECO:0000256" key="4">
    <source>
        <dbReference type="ARBA" id="ARBA00023015"/>
    </source>
</evidence>
<evidence type="ECO:0000256" key="2">
    <source>
        <dbReference type="ARBA" id="ARBA00006752"/>
    </source>
</evidence>
<feature type="region of interest" description="Disordered" evidence="9">
    <location>
        <begin position="531"/>
        <end position="600"/>
    </location>
</feature>
<dbReference type="InterPro" id="IPR043129">
    <property type="entry name" value="ATPase_NBD"/>
</dbReference>
<dbReference type="GO" id="GO:0006974">
    <property type="term" value="P:DNA damage response"/>
    <property type="evidence" value="ECO:0007669"/>
    <property type="project" value="UniProtKB-KW"/>
</dbReference>
<reference evidence="11" key="1">
    <citation type="submission" date="2014-03" db="EMBL/GenBank/DDBJ databases">
        <title>The Genome Sequence of Puccinia striiformis f. sp. tritici PST-78.</title>
        <authorList>
            <consortium name="The Broad Institute Genome Sequencing Platform"/>
            <person name="Cuomo C."/>
            <person name="Hulbert S."/>
            <person name="Chen X."/>
            <person name="Walker B."/>
            <person name="Young S.K."/>
            <person name="Zeng Q."/>
            <person name="Gargeya S."/>
            <person name="Fitzgerald M."/>
            <person name="Haas B."/>
            <person name="Abouelleil A."/>
            <person name="Alvarado L."/>
            <person name="Arachchi H.M."/>
            <person name="Berlin A.M."/>
            <person name="Chapman S.B."/>
            <person name="Goldberg J."/>
            <person name="Griggs A."/>
            <person name="Gujja S."/>
            <person name="Hansen M."/>
            <person name="Howarth C."/>
            <person name="Imamovic A."/>
            <person name="Larimer J."/>
            <person name="McCowan C."/>
            <person name="Montmayeur A."/>
            <person name="Murphy C."/>
            <person name="Neiman D."/>
            <person name="Pearson M."/>
            <person name="Priest M."/>
            <person name="Roberts A."/>
            <person name="Saif S."/>
            <person name="Shea T."/>
            <person name="Sisk P."/>
            <person name="Sykes S."/>
            <person name="Wortman J."/>
            <person name="Nusbaum C."/>
            <person name="Birren B."/>
        </authorList>
    </citation>
    <scope>NUCLEOTIDE SEQUENCE [LARGE SCALE GENOMIC DNA]</scope>
    <source>
        <strain evidence="11">race PST-78</strain>
    </source>
</reference>
<evidence type="ECO:0000256" key="7">
    <source>
        <dbReference type="ARBA" id="ARBA00023242"/>
    </source>
</evidence>
<dbReference type="GO" id="GO:0005634">
    <property type="term" value="C:nucleus"/>
    <property type="evidence" value="ECO:0007669"/>
    <property type="project" value="UniProtKB-SubCell"/>
</dbReference>
<gene>
    <name evidence="10" type="ORF">PSTG_03437</name>
</gene>
<proteinExistence type="inferred from homology"/>
<dbReference type="InterPro" id="IPR004000">
    <property type="entry name" value="Actin"/>
</dbReference>
<sequence>MAIQSALPHPLMKSSSRLTKLTTRKPRTERTKARLSRYWSDPDWPKTFYKPWAFLCGGQRRTISIDKLETGTGNTTGTTGTRLSLAGRLWPIVLGASGLVPFEAIAINHQGHLDCLLSIDKTNSMLQESITSQSLNRVDPHTSVVPIIDPSRPRTKVYKVPDRPALPTPPFISPEEYESQYSTESVPIVIDNGSCSIRAGYGSMSSPYIDTDSVVSRYRDRKTNRTIMLAGTCSYVDTNSRSNARPLHEEGVVCNYDTMEVMLDYVFLNLGVNADTVQHPILMSEALCNPVYTRGLMSELLFETYQTPSVCYGVDSLFSYHETHHDIPQSQQTSLVISSSHSSTTIIPVIAGIPHIAQSRRLNWGGLQESEFLLRLMQVKYSTFPSRMTPFQAFDLVQDHCLFSADAFQEDIRKFNDPDFLAEANRVIQFPFSTVEANEKTEAELTLQAERKRQSGLRLQEQTSRIRMEKLLQKEADLEAFQLIQSWKSKESKAKYQERLSMEGFDNEEELETLLKKTQLQLKKARNKDLGIDEEAEKGEPSFPLVDTPDHQLDEEGLKEKRRQKLMKAGHDARERAKSEREAEKSRQAEIERRDEEERLSNPNAWLAKVRTQYENLLVKIKERKKRRIQLSDRKSLAAQQRMKTIANLASDQPPGKTVNGNKKRKKTNDDTFGADDADWAVYRDVVGADESADEEDDLLELITVEKQLLEHDELFTIEDTRERQKLKRHCLMNAFYKGISPSKDDSSTIMAALDTEGNAEQSARLHINIERIRVPEPLYQPLLAGVDQAGLVEVVQYVLKEFSQDVQDQLTQHIYLTGGHITLPNFDVRLWNSLRPILPMNSPCNIFRPNLSNQEIRLLPWKGMAKFSSSPEFSQASITKQAYLECGNEYLMEHRFSNKLNF</sequence>
<evidence type="ECO:0000256" key="8">
    <source>
        <dbReference type="RuleBase" id="RU000487"/>
    </source>
</evidence>
<dbReference type="PANTHER" id="PTHR11937">
    <property type="entry name" value="ACTIN"/>
    <property type="match status" value="1"/>
</dbReference>
<comment type="caution">
    <text evidence="10">The sequence shown here is derived from an EMBL/GenBank/DDBJ whole genome shotgun (WGS) entry which is preliminary data.</text>
</comment>
<dbReference type="FunFam" id="3.30.420.40:FF:000058">
    <property type="entry name" value="Putative actin-related protein 5"/>
    <property type="match status" value="1"/>
</dbReference>
<evidence type="ECO:0000313" key="11">
    <source>
        <dbReference type="Proteomes" id="UP000054564"/>
    </source>
</evidence>
<dbReference type="OrthoDB" id="7340501at2759"/>
<keyword evidence="11" id="KW-1185">Reference proteome</keyword>
<organism evidence="10 11">
    <name type="scientific">Puccinia striiformis f. sp. tritici PST-78</name>
    <dbReference type="NCBI Taxonomy" id="1165861"/>
    <lineage>
        <taxon>Eukaryota</taxon>
        <taxon>Fungi</taxon>
        <taxon>Dikarya</taxon>
        <taxon>Basidiomycota</taxon>
        <taxon>Pucciniomycotina</taxon>
        <taxon>Pucciniomycetes</taxon>
        <taxon>Pucciniales</taxon>
        <taxon>Pucciniaceae</taxon>
        <taxon>Puccinia</taxon>
    </lineage>
</organism>
<dbReference type="SMART" id="SM00268">
    <property type="entry name" value="ACTIN"/>
    <property type="match status" value="1"/>
</dbReference>
<protein>
    <recommendedName>
        <fullName evidence="12">Actin-related protein 5</fullName>
    </recommendedName>
</protein>
<evidence type="ECO:0000256" key="9">
    <source>
        <dbReference type="SAM" id="MobiDB-lite"/>
    </source>
</evidence>
<accession>A0A0L0VW62</accession>
<keyword evidence="7" id="KW-0539">Nucleus</keyword>
<keyword evidence="6" id="KW-0804">Transcription</keyword>
<evidence type="ECO:0000256" key="1">
    <source>
        <dbReference type="ARBA" id="ARBA00004123"/>
    </source>
</evidence>
<evidence type="ECO:0000256" key="3">
    <source>
        <dbReference type="ARBA" id="ARBA00022763"/>
    </source>
</evidence>
<feature type="region of interest" description="Disordered" evidence="9">
    <location>
        <begin position="648"/>
        <end position="671"/>
    </location>
</feature>
<keyword evidence="4" id="KW-0805">Transcription regulation</keyword>
<comment type="similarity">
    <text evidence="2 8">Belongs to the actin family.</text>
</comment>
<dbReference type="FunFam" id="3.30.420.40:FF:000048">
    <property type="entry name" value="ARP5 actin-related protein 5 homolog"/>
    <property type="match status" value="1"/>
</dbReference>
<dbReference type="EMBL" id="AJIL01000017">
    <property type="protein sequence ID" value="KNF03501.1"/>
    <property type="molecule type" value="Genomic_DNA"/>
</dbReference>
<feature type="compositionally biased region" description="Basic and acidic residues" evidence="9">
    <location>
        <begin position="569"/>
        <end position="600"/>
    </location>
</feature>